<evidence type="ECO:0008006" key="3">
    <source>
        <dbReference type="Google" id="ProtNLM"/>
    </source>
</evidence>
<sequence>MASPIWSTLYFLKSEIKLKSPDNSVGAFYFCNMKYTRLTKEQLEELHQEFINFLATQSITGDEWEKIKKDKPKIAEEEIDIFSDLVWEGVLTKVGYLENISKDQMHLFHLTDKEMKLISVKVMNPEVDLTTKEGFGWFKKNWQSDFVEYLTASKAYTDDKNVDKFLLLQQGAVITKGELYQWFENVIEPS</sequence>
<proteinExistence type="predicted"/>
<organism evidence="1 2">
    <name type="scientific">Maribacter sedimenticola</name>
    <dbReference type="NCBI Taxonomy" id="228956"/>
    <lineage>
        <taxon>Bacteria</taxon>
        <taxon>Pseudomonadati</taxon>
        <taxon>Bacteroidota</taxon>
        <taxon>Flavobacteriia</taxon>
        <taxon>Flavobacteriales</taxon>
        <taxon>Flavobacteriaceae</taxon>
        <taxon>Maribacter</taxon>
    </lineage>
</organism>
<dbReference type="Proteomes" id="UP000198337">
    <property type="component" value="Unassembled WGS sequence"/>
</dbReference>
<comment type="caution">
    <text evidence="1">The sequence shown here is derived from an EMBL/GenBank/DDBJ whole genome shotgun (WGS) entry which is preliminary data.</text>
</comment>
<evidence type="ECO:0000313" key="2">
    <source>
        <dbReference type="Proteomes" id="UP000198337"/>
    </source>
</evidence>
<gene>
    <name evidence="1" type="ORF">SAMN04488009_1701</name>
</gene>
<keyword evidence="2" id="KW-1185">Reference proteome</keyword>
<name>A0ABY1SFY5_9FLAO</name>
<dbReference type="InterPro" id="IPR045470">
    <property type="entry name" value="DUF6495"/>
</dbReference>
<reference evidence="1 2" key="1">
    <citation type="submission" date="2017-06" db="EMBL/GenBank/DDBJ databases">
        <authorList>
            <person name="Varghese N."/>
            <person name="Submissions S."/>
        </authorList>
    </citation>
    <scope>NUCLEOTIDE SEQUENCE [LARGE SCALE GENOMIC DNA]</scope>
    <source>
        <strain evidence="1 2">DSM 19840</strain>
    </source>
</reference>
<protein>
    <recommendedName>
        <fullName evidence="3">DUF4240 domain-containing protein</fullName>
    </recommendedName>
</protein>
<dbReference type="Pfam" id="PF20105">
    <property type="entry name" value="DUF6495"/>
    <property type="match status" value="1"/>
</dbReference>
<evidence type="ECO:0000313" key="1">
    <source>
        <dbReference type="EMBL" id="SNR43629.1"/>
    </source>
</evidence>
<accession>A0ABY1SFY5</accession>
<dbReference type="EMBL" id="FZNV01000002">
    <property type="protein sequence ID" value="SNR43629.1"/>
    <property type="molecule type" value="Genomic_DNA"/>
</dbReference>